<accession>A0A9D1JHF3</accession>
<dbReference type="PANTHER" id="PTHR30589">
    <property type="entry name" value="PROLIPOPROTEIN DIACYLGLYCERYL TRANSFERASE"/>
    <property type="match status" value="1"/>
</dbReference>
<keyword evidence="5 7" id="KW-1133">Transmembrane helix</keyword>
<comment type="caution">
    <text evidence="8">The sequence shown here is derived from an EMBL/GenBank/DDBJ whole genome shotgun (WGS) entry which is preliminary data.</text>
</comment>
<gene>
    <name evidence="8" type="ORF">IAD01_00210</name>
</gene>
<evidence type="ECO:0000256" key="2">
    <source>
        <dbReference type="ARBA" id="ARBA00022475"/>
    </source>
</evidence>
<keyword evidence="4 7" id="KW-0812">Transmembrane</keyword>
<dbReference type="GO" id="GO:0008961">
    <property type="term" value="F:phosphatidylglycerol-prolipoprotein diacylglyceryl transferase activity"/>
    <property type="evidence" value="ECO:0007669"/>
    <property type="project" value="InterPro"/>
</dbReference>
<keyword evidence="2" id="KW-1003">Cell membrane</keyword>
<dbReference type="AlphaFoldDB" id="A0A9D1JHF3"/>
<evidence type="ECO:0000256" key="5">
    <source>
        <dbReference type="ARBA" id="ARBA00022989"/>
    </source>
</evidence>
<reference evidence="8" key="1">
    <citation type="submission" date="2020-10" db="EMBL/GenBank/DDBJ databases">
        <authorList>
            <person name="Gilroy R."/>
        </authorList>
    </citation>
    <scope>NUCLEOTIDE SEQUENCE</scope>
    <source>
        <strain evidence="8">CHK157-1446</strain>
    </source>
</reference>
<comment type="similarity">
    <text evidence="1">Belongs to the Lgt family.</text>
</comment>
<evidence type="ECO:0000256" key="4">
    <source>
        <dbReference type="ARBA" id="ARBA00022692"/>
    </source>
</evidence>
<proteinExistence type="inferred from homology"/>
<evidence type="ECO:0000256" key="3">
    <source>
        <dbReference type="ARBA" id="ARBA00022679"/>
    </source>
</evidence>
<feature type="transmembrane region" description="Helical" evidence="7">
    <location>
        <begin position="57"/>
        <end position="78"/>
    </location>
</feature>
<dbReference type="Pfam" id="PF01790">
    <property type="entry name" value="LGT"/>
    <property type="match status" value="1"/>
</dbReference>
<sequence>MRIVKESDSMVISDPNIYVLGRTIPLYGVCFYLGVFLAAAAAAALCTKKSISRFDLVCSAVYTMIGAMIGAKLLFVVVSLRQITELGIPFIAVLKGGFVFYGGLLGGLGGLLIYIRQFKLPLVPFLDLYSAVLPLGHAVGRVGCFFAGCCYGMPYDGPLSCTYTYSVGTTPIGVPLFPVQLAESAALAALFAVQLACLLAKPKAAGLQIAVYVFCYPVIRFSLEFFRGDAERGIIAGLSTSQIISLLIVLIASVYLATRRASVKGGLYRDKHH</sequence>
<evidence type="ECO:0000256" key="1">
    <source>
        <dbReference type="ARBA" id="ARBA00007150"/>
    </source>
</evidence>
<dbReference type="PANTHER" id="PTHR30589:SF0">
    <property type="entry name" value="PHOSPHATIDYLGLYCEROL--PROLIPOPROTEIN DIACYLGLYCERYL TRANSFERASE"/>
    <property type="match status" value="1"/>
</dbReference>
<dbReference type="GO" id="GO:0005886">
    <property type="term" value="C:plasma membrane"/>
    <property type="evidence" value="ECO:0007669"/>
    <property type="project" value="InterPro"/>
</dbReference>
<dbReference type="Proteomes" id="UP000823982">
    <property type="component" value="Unassembled WGS sequence"/>
</dbReference>
<organism evidence="8 9">
    <name type="scientific">Candidatus Faeciplasma gallinarum</name>
    <dbReference type="NCBI Taxonomy" id="2840799"/>
    <lineage>
        <taxon>Bacteria</taxon>
        <taxon>Bacillati</taxon>
        <taxon>Bacillota</taxon>
        <taxon>Clostridia</taxon>
        <taxon>Eubacteriales</taxon>
        <taxon>Oscillospiraceae</taxon>
        <taxon>Oscillospiraceae incertae sedis</taxon>
        <taxon>Candidatus Faeciplasma</taxon>
    </lineage>
</organism>
<protein>
    <submittedName>
        <fullName evidence="8">Prolipoprotein diacylglyceryl transferase</fullName>
    </submittedName>
</protein>
<evidence type="ECO:0000256" key="7">
    <source>
        <dbReference type="SAM" id="Phobius"/>
    </source>
</evidence>
<feature type="transmembrane region" description="Helical" evidence="7">
    <location>
        <begin position="128"/>
        <end position="154"/>
    </location>
</feature>
<feature type="transmembrane region" description="Helical" evidence="7">
    <location>
        <begin position="205"/>
        <end position="223"/>
    </location>
</feature>
<evidence type="ECO:0000256" key="6">
    <source>
        <dbReference type="ARBA" id="ARBA00023136"/>
    </source>
</evidence>
<evidence type="ECO:0000313" key="8">
    <source>
        <dbReference type="EMBL" id="HIS23819.1"/>
    </source>
</evidence>
<feature type="transmembrane region" description="Helical" evidence="7">
    <location>
        <begin position="235"/>
        <end position="257"/>
    </location>
</feature>
<name>A0A9D1JHF3_9FIRM</name>
<dbReference type="GO" id="GO:0042158">
    <property type="term" value="P:lipoprotein biosynthetic process"/>
    <property type="evidence" value="ECO:0007669"/>
    <property type="project" value="InterPro"/>
</dbReference>
<feature type="transmembrane region" description="Helical" evidence="7">
    <location>
        <begin position="24"/>
        <end position="45"/>
    </location>
</feature>
<reference evidence="8" key="2">
    <citation type="journal article" date="2021" name="PeerJ">
        <title>Extensive microbial diversity within the chicken gut microbiome revealed by metagenomics and culture.</title>
        <authorList>
            <person name="Gilroy R."/>
            <person name="Ravi A."/>
            <person name="Getino M."/>
            <person name="Pursley I."/>
            <person name="Horton D.L."/>
            <person name="Alikhan N.F."/>
            <person name="Baker D."/>
            <person name="Gharbi K."/>
            <person name="Hall N."/>
            <person name="Watson M."/>
            <person name="Adriaenssens E.M."/>
            <person name="Foster-Nyarko E."/>
            <person name="Jarju S."/>
            <person name="Secka A."/>
            <person name="Antonio M."/>
            <person name="Oren A."/>
            <person name="Chaudhuri R.R."/>
            <person name="La Ragione R."/>
            <person name="Hildebrand F."/>
            <person name="Pallen M.J."/>
        </authorList>
    </citation>
    <scope>NUCLEOTIDE SEQUENCE</scope>
    <source>
        <strain evidence="8">CHK157-1446</strain>
    </source>
</reference>
<keyword evidence="3 8" id="KW-0808">Transferase</keyword>
<evidence type="ECO:0000313" key="9">
    <source>
        <dbReference type="Proteomes" id="UP000823982"/>
    </source>
</evidence>
<dbReference type="EMBL" id="DVIR01000002">
    <property type="protein sequence ID" value="HIS23819.1"/>
    <property type="molecule type" value="Genomic_DNA"/>
</dbReference>
<feature type="transmembrane region" description="Helical" evidence="7">
    <location>
        <begin position="98"/>
        <end position="116"/>
    </location>
</feature>
<dbReference type="InterPro" id="IPR001640">
    <property type="entry name" value="Lgt"/>
</dbReference>
<keyword evidence="6 7" id="KW-0472">Membrane</keyword>
<feature type="transmembrane region" description="Helical" evidence="7">
    <location>
        <begin position="174"/>
        <end position="193"/>
    </location>
</feature>